<dbReference type="NCBIfam" id="TIGR00756">
    <property type="entry name" value="PPR"/>
    <property type="match status" value="6"/>
</dbReference>
<accession>A0A9D5HGG9</accession>
<dbReference type="PANTHER" id="PTHR47926">
    <property type="entry name" value="PENTATRICOPEPTIDE REPEAT-CONTAINING PROTEIN"/>
    <property type="match status" value="1"/>
</dbReference>
<evidence type="ECO:0000313" key="5">
    <source>
        <dbReference type="Proteomes" id="UP001085076"/>
    </source>
</evidence>
<dbReference type="InterPro" id="IPR046848">
    <property type="entry name" value="E_motif"/>
</dbReference>
<keyword evidence="5" id="KW-1185">Reference proteome</keyword>
<reference evidence="4" key="2">
    <citation type="journal article" date="2022" name="Hortic Res">
        <title>The genome of Dioscorea zingiberensis sheds light on the biosynthesis, origin and evolution of the medicinally important diosgenin saponins.</title>
        <authorList>
            <person name="Li Y."/>
            <person name="Tan C."/>
            <person name="Li Z."/>
            <person name="Guo J."/>
            <person name="Li S."/>
            <person name="Chen X."/>
            <person name="Wang C."/>
            <person name="Dai X."/>
            <person name="Yang H."/>
            <person name="Song W."/>
            <person name="Hou L."/>
            <person name="Xu J."/>
            <person name="Tong Z."/>
            <person name="Xu A."/>
            <person name="Yuan X."/>
            <person name="Wang W."/>
            <person name="Yang Q."/>
            <person name="Chen L."/>
            <person name="Sun Z."/>
            <person name="Wang K."/>
            <person name="Pan B."/>
            <person name="Chen J."/>
            <person name="Bao Y."/>
            <person name="Liu F."/>
            <person name="Qi X."/>
            <person name="Gang D.R."/>
            <person name="Wen J."/>
            <person name="Li J."/>
        </authorList>
    </citation>
    <scope>NUCLEOTIDE SEQUENCE</scope>
    <source>
        <strain evidence="4">Dzin_1.0</strain>
    </source>
</reference>
<sequence length="521" mass="57467">MVGMIRRRLSRCRNLQYLKRIHGQMIVNGLNSDLPALRELLVSLTSIHGSLDYAHKLFGQMPEQDLFMWNTMLRGAAHSSNPADAISLFTEMEGSHVRPDSFTFVFVLKACTKLNSAAAGAQFHGMVGKLGLQTDVYVRNALINMHANCGDLGIASDLFDESARKDVVARTAMIAGYARRGQLSVARELFDKTGAKDLVSWNTMITGYAKMGEMKAARELFDQVLEKDIVSWNAMIAGYASVGSHGQAMQVYEEMRRAGMRPDEVTMVSLLSSCADSGALNTGEWIHQSLVKSKCSDSGLSLLLGNALVDMYAKCGSMERAIQVFRGMGEKDLWTWNSIIGGLSLNGLSQEAVQMFREMARVGVKPNDITFLSVLSACSHGGMIEEGRRCFTTMIDEYGIKPEIKHYGCMVDMLGRAGLVKEAFELVSCMETEPNSVVWKSLLAASKVHGNVELGEKASEQLLKISRDGSTAYVLLSNMYSSVGEWHQSENVRRLMDADGVKKEVGYTLFESQMIQSFVEV</sequence>
<reference evidence="4" key="1">
    <citation type="submission" date="2021-03" db="EMBL/GenBank/DDBJ databases">
        <authorList>
            <person name="Li Z."/>
            <person name="Yang C."/>
        </authorList>
    </citation>
    <scope>NUCLEOTIDE SEQUENCE</scope>
    <source>
        <strain evidence="4">Dzin_1.0</strain>
        <tissue evidence="4">Leaf</tissue>
    </source>
</reference>
<dbReference type="EMBL" id="JAGGNH010000004">
    <property type="protein sequence ID" value="KAJ0975362.1"/>
    <property type="molecule type" value="Genomic_DNA"/>
</dbReference>
<dbReference type="FunFam" id="1.25.40.10:FF:000470">
    <property type="entry name" value="Pentatricopeptide repeat-containing protein At5g66520"/>
    <property type="match status" value="1"/>
</dbReference>
<evidence type="ECO:0000256" key="1">
    <source>
        <dbReference type="ARBA" id="ARBA00006643"/>
    </source>
</evidence>
<dbReference type="InterPro" id="IPR046960">
    <property type="entry name" value="PPR_At4g14850-like_plant"/>
</dbReference>
<evidence type="ECO:0000256" key="3">
    <source>
        <dbReference type="PROSITE-ProRule" id="PRU00708"/>
    </source>
</evidence>
<dbReference type="Pfam" id="PF12854">
    <property type="entry name" value="PPR_1"/>
    <property type="match status" value="1"/>
</dbReference>
<proteinExistence type="inferred from homology"/>
<feature type="repeat" description="PPR" evidence="3">
    <location>
        <begin position="65"/>
        <end position="99"/>
    </location>
</feature>
<dbReference type="Pfam" id="PF20431">
    <property type="entry name" value="E_motif"/>
    <property type="match status" value="1"/>
</dbReference>
<dbReference type="InterPro" id="IPR011990">
    <property type="entry name" value="TPR-like_helical_dom_sf"/>
</dbReference>
<evidence type="ECO:0000256" key="2">
    <source>
        <dbReference type="ARBA" id="ARBA00022737"/>
    </source>
</evidence>
<organism evidence="4 5">
    <name type="scientific">Dioscorea zingiberensis</name>
    <dbReference type="NCBI Taxonomy" id="325984"/>
    <lineage>
        <taxon>Eukaryota</taxon>
        <taxon>Viridiplantae</taxon>
        <taxon>Streptophyta</taxon>
        <taxon>Embryophyta</taxon>
        <taxon>Tracheophyta</taxon>
        <taxon>Spermatophyta</taxon>
        <taxon>Magnoliopsida</taxon>
        <taxon>Liliopsida</taxon>
        <taxon>Dioscoreales</taxon>
        <taxon>Dioscoreaceae</taxon>
        <taxon>Dioscorea</taxon>
    </lineage>
</organism>
<dbReference type="Pfam" id="PF01535">
    <property type="entry name" value="PPR"/>
    <property type="match status" value="2"/>
</dbReference>
<dbReference type="InterPro" id="IPR002885">
    <property type="entry name" value="PPR_rpt"/>
</dbReference>
<feature type="repeat" description="PPR" evidence="3">
    <location>
        <begin position="332"/>
        <end position="366"/>
    </location>
</feature>
<gene>
    <name evidence="4" type="ORF">J5N97_017327</name>
</gene>
<keyword evidence="2" id="KW-0677">Repeat</keyword>
<dbReference type="AlphaFoldDB" id="A0A9D5HGG9"/>
<evidence type="ECO:0008006" key="6">
    <source>
        <dbReference type="Google" id="ProtNLM"/>
    </source>
</evidence>
<protein>
    <recommendedName>
        <fullName evidence="6">Pentatricopeptide repeat-containing protein</fullName>
    </recommendedName>
</protein>
<dbReference type="GO" id="GO:0003723">
    <property type="term" value="F:RNA binding"/>
    <property type="evidence" value="ECO:0007669"/>
    <property type="project" value="InterPro"/>
</dbReference>
<dbReference type="GO" id="GO:0009451">
    <property type="term" value="P:RNA modification"/>
    <property type="evidence" value="ECO:0007669"/>
    <property type="project" value="InterPro"/>
</dbReference>
<dbReference type="PANTHER" id="PTHR47926:SF391">
    <property type="entry name" value="TETRATRICOPEPTIDE-LIKE HELICAL DOMAIN SUPERFAMILY"/>
    <property type="match status" value="1"/>
</dbReference>
<dbReference type="Pfam" id="PF13041">
    <property type="entry name" value="PPR_2"/>
    <property type="match status" value="3"/>
</dbReference>
<evidence type="ECO:0000313" key="4">
    <source>
        <dbReference type="EMBL" id="KAJ0975362.1"/>
    </source>
</evidence>
<feature type="repeat" description="PPR" evidence="3">
    <location>
        <begin position="228"/>
        <end position="262"/>
    </location>
</feature>
<name>A0A9D5HGG9_9LILI</name>
<dbReference type="Proteomes" id="UP001085076">
    <property type="component" value="Miscellaneous, Linkage group lg04"/>
</dbReference>
<dbReference type="PROSITE" id="PS51375">
    <property type="entry name" value="PPR"/>
    <property type="match status" value="5"/>
</dbReference>
<dbReference type="FunFam" id="1.25.40.10:FF:000345">
    <property type="entry name" value="Pentatricopeptide repeat-containing protein"/>
    <property type="match status" value="1"/>
</dbReference>
<comment type="similarity">
    <text evidence="1">Belongs to the PPR family. PCMP-H subfamily.</text>
</comment>
<feature type="repeat" description="PPR" evidence="3">
    <location>
        <begin position="197"/>
        <end position="227"/>
    </location>
</feature>
<dbReference type="SUPFAM" id="SSF48452">
    <property type="entry name" value="TPR-like"/>
    <property type="match status" value="1"/>
</dbReference>
<feature type="repeat" description="PPR" evidence="3">
    <location>
        <begin position="367"/>
        <end position="402"/>
    </location>
</feature>
<dbReference type="Gene3D" id="1.25.40.10">
    <property type="entry name" value="Tetratricopeptide repeat domain"/>
    <property type="match status" value="4"/>
</dbReference>
<dbReference type="OrthoDB" id="185373at2759"/>
<comment type="caution">
    <text evidence="4">The sequence shown here is derived from an EMBL/GenBank/DDBJ whole genome shotgun (WGS) entry which is preliminary data.</text>
</comment>
<dbReference type="FunFam" id="1.25.40.10:FF:000333">
    <property type="entry name" value="Pentatricopeptide repeat-containing protein"/>
    <property type="match status" value="1"/>
</dbReference>